<proteinExistence type="predicted"/>
<keyword evidence="7" id="KW-0456">Lyase</keyword>
<keyword evidence="8" id="KW-0704">Schiff base</keyword>
<organism evidence="10 11">
    <name type="scientific">Candidatus Sungbacteria bacterium RIFCSPHIGHO2_02_FULL_51_29</name>
    <dbReference type="NCBI Taxonomy" id="1802273"/>
    <lineage>
        <taxon>Bacteria</taxon>
        <taxon>Candidatus Sungiibacteriota</taxon>
    </lineage>
</organism>
<dbReference type="NCBIfam" id="TIGR03330">
    <property type="entry name" value="SAM_DCase_Bsu"/>
    <property type="match status" value="1"/>
</dbReference>
<dbReference type="PANTHER" id="PTHR33866">
    <property type="entry name" value="S-ADENOSYLMETHIONINE DECARBOXYLASE PROENZYME"/>
    <property type="match status" value="1"/>
</dbReference>
<evidence type="ECO:0000256" key="9">
    <source>
        <dbReference type="ARBA" id="ARBA00023317"/>
    </source>
</evidence>
<dbReference type="Proteomes" id="UP000177811">
    <property type="component" value="Unassembled WGS sequence"/>
</dbReference>
<keyword evidence="2" id="KW-0210">Decarboxylase</keyword>
<reference evidence="10 11" key="1">
    <citation type="journal article" date="2016" name="Nat. Commun.">
        <title>Thousands of microbial genomes shed light on interconnected biogeochemical processes in an aquifer system.</title>
        <authorList>
            <person name="Anantharaman K."/>
            <person name="Brown C.T."/>
            <person name="Hug L.A."/>
            <person name="Sharon I."/>
            <person name="Castelle C.J."/>
            <person name="Probst A.J."/>
            <person name="Thomas B.C."/>
            <person name="Singh A."/>
            <person name="Wilkins M.J."/>
            <person name="Karaoz U."/>
            <person name="Brodie E.L."/>
            <person name="Williams K.H."/>
            <person name="Hubbard S.S."/>
            <person name="Banfield J.F."/>
        </authorList>
    </citation>
    <scope>NUCLEOTIDE SEQUENCE [LARGE SCALE GENOMIC DNA]</scope>
</reference>
<name>A0A1G2KRN2_9BACT</name>
<evidence type="ECO:0000313" key="11">
    <source>
        <dbReference type="Proteomes" id="UP000177811"/>
    </source>
</evidence>
<dbReference type="GO" id="GO:0005829">
    <property type="term" value="C:cytosol"/>
    <property type="evidence" value="ECO:0007669"/>
    <property type="project" value="TreeGrafter"/>
</dbReference>
<evidence type="ECO:0000256" key="5">
    <source>
        <dbReference type="ARBA" id="ARBA00023115"/>
    </source>
</evidence>
<evidence type="ECO:0000256" key="1">
    <source>
        <dbReference type="ARBA" id="ARBA00001928"/>
    </source>
</evidence>
<dbReference type="Gene3D" id="3.60.90.10">
    <property type="entry name" value="S-adenosylmethionine decarboxylase"/>
    <property type="match status" value="1"/>
</dbReference>
<dbReference type="Pfam" id="PF02675">
    <property type="entry name" value="AdoMet_dc"/>
    <property type="match status" value="1"/>
</dbReference>
<keyword evidence="9" id="KW-0670">Pyruvate</keyword>
<accession>A0A1G2KRN2</accession>
<evidence type="ECO:0000313" key="10">
    <source>
        <dbReference type="EMBL" id="OHA02098.1"/>
    </source>
</evidence>
<protein>
    <submittedName>
        <fullName evidence="10">S-adenosylmethionine decarboxylase proenzyme</fullName>
    </submittedName>
</protein>
<dbReference type="PANTHER" id="PTHR33866:SF2">
    <property type="entry name" value="S-ADENOSYLMETHIONINE DECARBOXYLASE PROENZYME"/>
    <property type="match status" value="1"/>
</dbReference>
<keyword evidence="4" id="KW-0745">Spermidine biosynthesis</keyword>
<dbReference type="EMBL" id="MHQL01000045">
    <property type="protein sequence ID" value="OHA02098.1"/>
    <property type="molecule type" value="Genomic_DNA"/>
</dbReference>
<comment type="cofactor">
    <cofactor evidence="1">
        <name>pyruvate</name>
        <dbReference type="ChEBI" id="CHEBI:15361"/>
    </cofactor>
</comment>
<dbReference type="GO" id="GO:0004014">
    <property type="term" value="F:adenosylmethionine decarboxylase activity"/>
    <property type="evidence" value="ECO:0007669"/>
    <property type="project" value="InterPro"/>
</dbReference>
<sequence length="141" mass="16476">MLRTIWGGMRDGARGSLKKKSLHILADFHECGGEKKYLINKFTVREKTLKVIRKAGFQIVASRFHKFTGIDHPDEGGITGVVIVSESHITVHTWPERNFVNIDVFFCNYTQDNTKKARDVFRFFKAMYRPKQISRKEVWRD</sequence>
<dbReference type="GO" id="GO:0008295">
    <property type="term" value="P:spermidine biosynthetic process"/>
    <property type="evidence" value="ECO:0007669"/>
    <property type="project" value="UniProtKB-KW"/>
</dbReference>
<keyword evidence="5" id="KW-0620">Polyamine biosynthesis</keyword>
<dbReference type="InterPro" id="IPR016067">
    <property type="entry name" value="S-AdoMet_deCO2ase_core"/>
</dbReference>
<evidence type="ECO:0000256" key="4">
    <source>
        <dbReference type="ARBA" id="ARBA00023066"/>
    </source>
</evidence>
<dbReference type="InterPro" id="IPR003826">
    <property type="entry name" value="AdoMetDC_fam_prok"/>
</dbReference>
<dbReference type="InterPro" id="IPR017716">
    <property type="entry name" value="S-AdoMet_deCOase_pro-enz"/>
</dbReference>
<dbReference type="AlphaFoldDB" id="A0A1G2KRN2"/>
<evidence type="ECO:0000256" key="7">
    <source>
        <dbReference type="ARBA" id="ARBA00023239"/>
    </source>
</evidence>
<evidence type="ECO:0000256" key="6">
    <source>
        <dbReference type="ARBA" id="ARBA00023145"/>
    </source>
</evidence>
<comment type="caution">
    <text evidence="10">The sequence shown here is derived from an EMBL/GenBank/DDBJ whole genome shotgun (WGS) entry which is preliminary data.</text>
</comment>
<dbReference type="SUPFAM" id="SSF56276">
    <property type="entry name" value="S-adenosylmethionine decarboxylase"/>
    <property type="match status" value="1"/>
</dbReference>
<gene>
    <name evidence="10" type="ORF">A3C16_04775</name>
</gene>
<evidence type="ECO:0000256" key="8">
    <source>
        <dbReference type="ARBA" id="ARBA00023270"/>
    </source>
</evidence>
<keyword evidence="6" id="KW-0865">Zymogen</keyword>
<evidence type="ECO:0000256" key="2">
    <source>
        <dbReference type="ARBA" id="ARBA00022793"/>
    </source>
</evidence>
<evidence type="ECO:0000256" key="3">
    <source>
        <dbReference type="ARBA" id="ARBA00022813"/>
    </source>
</evidence>
<keyword evidence="3" id="KW-0068">Autocatalytic cleavage</keyword>